<keyword evidence="3" id="KW-1185">Reference proteome</keyword>
<dbReference type="AlphaFoldDB" id="A0AAD6RXA9"/>
<name>A0AAD6RXA9_9AGAR</name>
<organism evidence="2 3">
    <name type="scientific">Mycena alexandri</name>
    <dbReference type="NCBI Taxonomy" id="1745969"/>
    <lineage>
        <taxon>Eukaryota</taxon>
        <taxon>Fungi</taxon>
        <taxon>Dikarya</taxon>
        <taxon>Basidiomycota</taxon>
        <taxon>Agaricomycotina</taxon>
        <taxon>Agaricomycetes</taxon>
        <taxon>Agaricomycetidae</taxon>
        <taxon>Agaricales</taxon>
        <taxon>Marasmiineae</taxon>
        <taxon>Mycenaceae</taxon>
        <taxon>Mycena</taxon>
    </lineage>
</organism>
<dbReference type="EMBL" id="JARJCM010000428">
    <property type="protein sequence ID" value="KAJ7017161.1"/>
    <property type="molecule type" value="Genomic_DNA"/>
</dbReference>
<reference evidence="2" key="1">
    <citation type="submission" date="2023-03" db="EMBL/GenBank/DDBJ databases">
        <title>Massive genome expansion in bonnet fungi (Mycena s.s.) driven by repeated elements and novel gene families across ecological guilds.</title>
        <authorList>
            <consortium name="Lawrence Berkeley National Laboratory"/>
            <person name="Harder C.B."/>
            <person name="Miyauchi S."/>
            <person name="Viragh M."/>
            <person name="Kuo A."/>
            <person name="Thoen E."/>
            <person name="Andreopoulos B."/>
            <person name="Lu D."/>
            <person name="Skrede I."/>
            <person name="Drula E."/>
            <person name="Henrissat B."/>
            <person name="Morin E."/>
            <person name="Kohler A."/>
            <person name="Barry K."/>
            <person name="LaButti K."/>
            <person name="Morin E."/>
            <person name="Salamov A."/>
            <person name="Lipzen A."/>
            <person name="Mereny Z."/>
            <person name="Hegedus B."/>
            <person name="Baldrian P."/>
            <person name="Stursova M."/>
            <person name="Weitz H."/>
            <person name="Taylor A."/>
            <person name="Grigoriev I.V."/>
            <person name="Nagy L.G."/>
            <person name="Martin F."/>
            <person name="Kauserud H."/>
        </authorList>
    </citation>
    <scope>NUCLEOTIDE SEQUENCE</scope>
    <source>
        <strain evidence="2">CBHHK200</strain>
    </source>
</reference>
<sequence length="273" mass="28803">FALPLLFTSTLVLSVAIPTSSQAEFYDPRAQGGAMLDNAGSGGGEPLNVIISGQSTPSVLTNSGFLGYAGALGFAIECFGLHMGDPQQANLGDGHGWVNQSVELRQDYGSAPLGTCWESIWGGNHLRVYRQDGNLANSGALFLAVSKEENVINHHTISPNGYNIGRDLLVQRAIGKTSFNGVRYTTTMRRIDGLMAPGSQGCVAPGFVFLGVLPPSNLFGTASIMVGGPMREPLHPFTSDSGIATDGTVVLLTVICGMIPRGLVSLHLVFWDH</sequence>
<dbReference type="Proteomes" id="UP001218188">
    <property type="component" value="Unassembled WGS sequence"/>
</dbReference>
<evidence type="ECO:0000313" key="3">
    <source>
        <dbReference type="Proteomes" id="UP001218188"/>
    </source>
</evidence>
<proteinExistence type="predicted"/>
<evidence type="ECO:0000313" key="2">
    <source>
        <dbReference type="EMBL" id="KAJ7017161.1"/>
    </source>
</evidence>
<feature type="non-terminal residue" evidence="2">
    <location>
        <position position="273"/>
    </location>
</feature>
<accession>A0AAD6RXA9</accession>
<comment type="caution">
    <text evidence="2">The sequence shown here is derived from an EMBL/GenBank/DDBJ whole genome shotgun (WGS) entry which is preliminary data.</text>
</comment>
<evidence type="ECO:0000256" key="1">
    <source>
        <dbReference type="SAM" id="SignalP"/>
    </source>
</evidence>
<feature type="chain" id="PRO_5042239823" description="Lectin" evidence="1">
    <location>
        <begin position="24"/>
        <end position="273"/>
    </location>
</feature>
<feature type="signal peptide" evidence="1">
    <location>
        <begin position="1"/>
        <end position="23"/>
    </location>
</feature>
<keyword evidence="1" id="KW-0732">Signal</keyword>
<protein>
    <recommendedName>
        <fullName evidence="4">Lectin</fullName>
    </recommendedName>
</protein>
<gene>
    <name evidence="2" type="ORF">C8F04DRAFT_979853</name>
</gene>
<evidence type="ECO:0008006" key="4">
    <source>
        <dbReference type="Google" id="ProtNLM"/>
    </source>
</evidence>